<evidence type="ECO:0000256" key="4">
    <source>
        <dbReference type="ARBA" id="ARBA00022989"/>
    </source>
</evidence>
<evidence type="ECO:0000256" key="1">
    <source>
        <dbReference type="ARBA" id="ARBA00004141"/>
    </source>
</evidence>
<dbReference type="AlphaFoldDB" id="A0A8J8SGM8"/>
<reference evidence="8" key="1">
    <citation type="submission" date="2020-07" db="EMBL/GenBank/DDBJ databases">
        <title>Vallitalea pronyensis genome.</title>
        <authorList>
            <person name="Postec A."/>
        </authorList>
    </citation>
    <scope>NUCLEOTIDE SEQUENCE</scope>
    <source>
        <strain evidence="8">FatNI3</strain>
    </source>
</reference>
<dbReference type="GO" id="GO:0016020">
    <property type="term" value="C:membrane"/>
    <property type="evidence" value="ECO:0007669"/>
    <property type="project" value="UniProtKB-SubCell"/>
</dbReference>
<gene>
    <name evidence="8" type="ORF">HZI73_09280</name>
</gene>
<comment type="subcellular location">
    <subcellularLocation>
        <location evidence="1">Membrane</location>
        <topology evidence="1">Multi-pass membrane protein</topology>
    </subcellularLocation>
</comment>
<accession>A0A8J8SGM8</accession>
<dbReference type="PANTHER" id="PTHR31272">
    <property type="entry name" value="CYTOCHROME C-TYPE BIOGENESIS PROTEIN HI_1454-RELATED"/>
    <property type="match status" value="1"/>
</dbReference>
<evidence type="ECO:0000259" key="7">
    <source>
        <dbReference type="Pfam" id="PF02683"/>
    </source>
</evidence>
<evidence type="ECO:0000256" key="2">
    <source>
        <dbReference type="ARBA" id="ARBA00006143"/>
    </source>
</evidence>
<name>A0A8J8SGM8_9FIRM</name>
<dbReference type="Pfam" id="PF02683">
    <property type="entry name" value="DsbD_TM"/>
    <property type="match status" value="1"/>
</dbReference>
<feature type="transmembrane region" description="Helical" evidence="6">
    <location>
        <begin position="205"/>
        <end position="223"/>
    </location>
</feature>
<evidence type="ECO:0000256" key="5">
    <source>
        <dbReference type="ARBA" id="ARBA00023136"/>
    </source>
</evidence>
<evidence type="ECO:0000313" key="8">
    <source>
        <dbReference type="EMBL" id="QUI22483.1"/>
    </source>
</evidence>
<proteinExistence type="inferred from homology"/>
<dbReference type="InterPro" id="IPR051790">
    <property type="entry name" value="Cytochrome_c-biogenesis_DsbD"/>
</dbReference>
<dbReference type="Proteomes" id="UP000683246">
    <property type="component" value="Chromosome"/>
</dbReference>
<feature type="transmembrane region" description="Helical" evidence="6">
    <location>
        <begin position="55"/>
        <end position="77"/>
    </location>
</feature>
<dbReference type="RefSeq" id="WP_212697970.1">
    <property type="nucleotide sequence ID" value="NZ_CP058649.1"/>
</dbReference>
<keyword evidence="3 6" id="KW-0812">Transmembrane</keyword>
<keyword evidence="9" id="KW-1185">Reference proteome</keyword>
<feature type="transmembrane region" description="Helical" evidence="6">
    <location>
        <begin position="89"/>
        <end position="110"/>
    </location>
</feature>
<dbReference type="PANTHER" id="PTHR31272:SF4">
    <property type="entry name" value="CYTOCHROME C-TYPE BIOGENESIS PROTEIN HI_1454-RELATED"/>
    <property type="match status" value="1"/>
</dbReference>
<sequence length="234" mass="25713">MAGDQVFTSTVFIAGFISFFSPCILPLLPVYISYFGGEGEAKLRKIGPLKINPTIVLRTFLFVLGLATSFVLLGFGAGSFGAVIYSKTFITILGIIVILLGIHQTGLIHVKFLEREKKLQIKRSKRNDLFGTYLLGFAFSFGWTPCIGPVLGAVLGISASEGQGVYGAWLMFIYSLGMMIPFLIISIFSDSLLRHVKKLNKYMPVIRIVGGIVIIIMGILLMTENLNVIMTLFE</sequence>
<protein>
    <submittedName>
        <fullName evidence="8">Sulfite exporter TauE/SafE family protein</fullName>
    </submittedName>
</protein>
<feature type="transmembrane region" description="Helical" evidence="6">
    <location>
        <begin position="169"/>
        <end position="193"/>
    </location>
</feature>
<keyword evidence="4 6" id="KW-1133">Transmembrane helix</keyword>
<evidence type="ECO:0000256" key="6">
    <source>
        <dbReference type="SAM" id="Phobius"/>
    </source>
</evidence>
<dbReference type="KEGG" id="vpy:HZI73_09280"/>
<keyword evidence="5 6" id="KW-0472">Membrane</keyword>
<feature type="transmembrane region" description="Helical" evidence="6">
    <location>
        <begin position="12"/>
        <end position="34"/>
    </location>
</feature>
<dbReference type="GO" id="GO:0017004">
    <property type="term" value="P:cytochrome complex assembly"/>
    <property type="evidence" value="ECO:0007669"/>
    <property type="project" value="InterPro"/>
</dbReference>
<feature type="transmembrane region" description="Helical" evidence="6">
    <location>
        <begin position="130"/>
        <end position="157"/>
    </location>
</feature>
<evidence type="ECO:0000313" key="9">
    <source>
        <dbReference type="Proteomes" id="UP000683246"/>
    </source>
</evidence>
<organism evidence="8 9">
    <name type="scientific">Vallitalea pronyensis</name>
    <dbReference type="NCBI Taxonomy" id="1348613"/>
    <lineage>
        <taxon>Bacteria</taxon>
        <taxon>Bacillati</taxon>
        <taxon>Bacillota</taxon>
        <taxon>Clostridia</taxon>
        <taxon>Lachnospirales</taxon>
        <taxon>Vallitaleaceae</taxon>
        <taxon>Vallitalea</taxon>
    </lineage>
</organism>
<feature type="domain" description="Cytochrome C biogenesis protein transmembrane" evidence="7">
    <location>
        <begin position="9"/>
        <end position="223"/>
    </location>
</feature>
<dbReference type="EMBL" id="CP058649">
    <property type="protein sequence ID" value="QUI22483.1"/>
    <property type="molecule type" value="Genomic_DNA"/>
</dbReference>
<comment type="similarity">
    <text evidence="2">Belongs to the DsbD family.</text>
</comment>
<dbReference type="InterPro" id="IPR003834">
    <property type="entry name" value="Cyt_c_assmbl_TM_dom"/>
</dbReference>
<evidence type="ECO:0000256" key="3">
    <source>
        <dbReference type="ARBA" id="ARBA00022692"/>
    </source>
</evidence>